<dbReference type="InterPro" id="IPR000620">
    <property type="entry name" value="EamA_dom"/>
</dbReference>
<comment type="subcellular location">
    <subcellularLocation>
        <location evidence="1">Membrane</location>
        <topology evidence="1">Multi-pass membrane protein</topology>
    </subcellularLocation>
</comment>
<evidence type="ECO:0000256" key="1">
    <source>
        <dbReference type="ARBA" id="ARBA00004141"/>
    </source>
</evidence>
<evidence type="ECO:0000256" key="4">
    <source>
        <dbReference type="ARBA" id="ARBA00023136"/>
    </source>
</evidence>
<dbReference type="PANTHER" id="PTHR32322:SF9">
    <property type="entry name" value="AMINO-ACID METABOLITE EFFLUX PUMP-RELATED"/>
    <property type="match status" value="1"/>
</dbReference>
<dbReference type="RefSeq" id="WP_138017416.1">
    <property type="nucleotide sequence ID" value="NZ_SULI01000032.1"/>
</dbReference>
<feature type="transmembrane region" description="Helical" evidence="5">
    <location>
        <begin position="232"/>
        <end position="251"/>
    </location>
</feature>
<dbReference type="AlphaFoldDB" id="A0A4U7MSH9"/>
<feature type="transmembrane region" description="Helical" evidence="5">
    <location>
        <begin position="89"/>
        <end position="107"/>
    </location>
</feature>
<feature type="transmembrane region" description="Helical" evidence="5">
    <location>
        <begin position="174"/>
        <end position="191"/>
    </location>
</feature>
<evidence type="ECO:0000313" key="8">
    <source>
        <dbReference type="EMBL" id="TKZ15939.1"/>
    </source>
</evidence>
<dbReference type="SUPFAM" id="SSF103481">
    <property type="entry name" value="Multidrug resistance efflux transporter EmrE"/>
    <property type="match status" value="2"/>
</dbReference>
<proteinExistence type="predicted"/>
<gene>
    <name evidence="8" type="ORF">FAP39_16145</name>
</gene>
<reference evidence="8 9" key="1">
    <citation type="submission" date="2019-04" db="EMBL/GenBank/DDBJ databases">
        <title>Genome sequence of Pelagicola litoralis CL-ES2.</title>
        <authorList>
            <person name="Cao J."/>
        </authorList>
    </citation>
    <scope>NUCLEOTIDE SEQUENCE [LARGE SCALE GENOMIC DNA]</scope>
    <source>
        <strain evidence="8 9">CL-ES2</strain>
    </source>
</reference>
<sequence length="277" mass="28877">MRLFLFTALTMAAFAANSVLNRMALVQGDMTPVAFGTVRLMSGAMILTVLVAWQKRGFAFGGVTRILGVIALILYIFGFSIAYEALDPGMGALILFAVVQITMFGGAVISHEVMPKQRWLGAGLALAGLAWLLWPTGAVETSWLHVGLMVLAGIGWGVYSLLGRKAADALQATAMNFVGASIVAAVFLVFVDVGAGLSLQGVALAVVSGALMSGLGYALWYQILPELGASRAAVAQLSVPIIALAGGAVFLGEAVTMRFVVAAILVIVGVCVSLWRQ</sequence>
<keyword evidence="2 5" id="KW-0812">Transmembrane</keyword>
<evidence type="ECO:0000256" key="6">
    <source>
        <dbReference type="SAM" id="SignalP"/>
    </source>
</evidence>
<feature type="signal peptide" evidence="6">
    <location>
        <begin position="1"/>
        <end position="15"/>
    </location>
</feature>
<comment type="caution">
    <text evidence="8">The sequence shown here is derived from an EMBL/GenBank/DDBJ whole genome shotgun (WGS) entry which is preliminary data.</text>
</comment>
<accession>A0A4U7MSH9</accession>
<keyword evidence="9" id="KW-1185">Reference proteome</keyword>
<feature type="transmembrane region" description="Helical" evidence="5">
    <location>
        <begin position="119"/>
        <end position="137"/>
    </location>
</feature>
<dbReference type="InterPro" id="IPR037185">
    <property type="entry name" value="EmrE-like"/>
</dbReference>
<evidence type="ECO:0000259" key="7">
    <source>
        <dbReference type="Pfam" id="PF00892"/>
    </source>
</evidence>
<evidence type="ECO:0000256" key="5">
    <source>
        <dbReference type="SAM" id="Phobius"/>
    </source>
</evidence>
<name>A0A4U7MSH9_9RHOB</name>
<feature type="transmembrane region" description="Helical" evidence="5">
    <location>
        <begin position="65"/>
        <end position="83"/>
    </location>
</feature>
<protein>
    <submittedName>
        <fullName evidence="8">DMT family transporter</fullName>
    </submittedName>
</protein>
<keyword evidence="3 5" id="KW-1133">Transmembrane helix</keyword>
<dbReference type="EMBL" id="SULI01000032">
    <property type="protein sequence ID" value="TKZ15939.1"/>
    <property type="molecule type" value="Genomic_DNA"/>
</dbReference>
<feature type="transmembrane region" description="Helical" evidence="5">
    <location>
        <begin position="197"/>
        <end position="220"/>
    </location>
</feature>
<keyword evidence="4 5" id="KW-0472">Membrane</keyword>
<dbReference type="PANTHER" id="PTHR32322">
    <property type="entry name" value="INNER MEMBRANE TRANSPORTER"/>
    <property type="match status" value="1"/>
</dbReference>
<dbReference type="OrthoDB" id="321830at2"/>
<dbReference type="Proteomes" id="UP000306575">
    <property type="component" value="Unassembled WGS sequence"/>
</dbReference>
<evidence type="ECO:0000256" key="2">
    <source>
        <dbReference type="ARBA" id="ARBA00022692"/>
    </source>
</evidence>
<feature type="transmembrane region" description="Helical" evidence="5">
    <location>
        <begin position="143"/>
        <end position="162"/>
    </location>
</feature>
<evidence type="ECO:0000256" key="3">
    <source>
        <dbReference type="ARBA" id="ARBA00022989"/>
    </source>
</evidence>
<dbReference type="Pfam" id="PF00892">
    <property type="entry name" value="EamA"/>
    <property type="match status" value="2"/>
</dbReference>
<dbReference type="InterPro" id="IPR050638">
    <property type="entry name" value="AA-Vitamin_Transporters"/>
</dbReference>
<feature type="transmembrane region" description="Helical" evidence="5">
    <location>
        <begin position="257"/>
        <end position="275"/>
    </location>
</feature>
<feature type="domain" description="EamA" evidence="7">
    <location>
        <begin position="147"/>
        <end position="274"/>
    </location>
</feature>
<keyword evidence="6" id="KW-0732">Signal</keyword>
<organism evidence="8 9">
    <name type="scientific">Shimia litoralis</name>
    <dbReference type="NCBI Taxonomy" id="420403"/>
    <lineage>
        <taxon>Bacteria</taxon>
        <taxon>Pseudomonadati</taxon>
        <taxon>Pseudomonadota</taxon>
        <taxon>Alphaproteobacteria</taxon>
        <taxon>Rhodobacterales</taxon>
        <taxon>Roseobacteraceae</taxon>
    </lineage>
</organism>
<feature type="domain" description="EamA" evidence="7">
    <location>
        <begin position="5"/>
        <end position="133"/>
    </location>
</feature>
<feature type="transmembrane region" description="Helical" evidence="5">
    <location>
        <begin position="31"/>
        <end position="53"/>
    </location>
</feature>
<dbReference type="GO" id="GO:0016020">
    <property type="term" value="C:membrane"/>
    <property type="evidence" value="ECO:0007669"/>
    <property type="project" value="UniProtKB-SubCell"/>
</dbReference>
<evidence type="ECO:0000313" key="9">
    <source>
        <dbReference type="Proteomes" id="UP000306575"/>
    </source>
</evidence>
<feature type="chain" id="PRO_5020507747" evidence="6">
    <location>
        <begin position="16"/>
        <end position="277"/>
    </location>
</feature>